<evidence type="ECO:0000259" key="7">
    <source>
        <dbReference type="Pfam" id="PF07687"/>
    </source>
</evidence>
<feature type="domain" description="Peptidase M20 dimerisation" evidence="7">
    <location>
        <begin position="220"/>
        <end position="368"/>
    </location>
</feature>
<feature type="chain" id="PRO_5045054147" evidence="6">
    <location>
        <begin position="25"/>
        <end position="471"/>
    </location>
</feature>
<comment type="similarity">
    <text evidence="1">Belongs to the peptidase M20A family.</text>
</comment>
<evidence type="ECO:0000313" key="8">
    <source>
        <dbReference type="EMBL" id="MDF8332419.1"/>
    </source>
</evidence>
<dbReference type="Proteomes" id="UP001222770">
    <property type="component" value="Unassembled WGS sequence"/>
</dbReference>
<dbReference type="InterPro" id="IPR011650">
    <property type="entry name" value="Peptidase_M20_dimer"/>
</dbReference>
<keyword evidence="9" id="KW-1185">Reference proteome</keyword>
<dbReference type="InterPro" id="IPR047177">
    <property type="entry name" value="Pept_M20A"/>
</dbReference>
<evidence type="ECO:0000256" key="2">
    <source>
        <dbReference type="ARBA" id="ARBA00022670"/>
    </source>
</evidence>
<dbReference type="RefSeq" id="WP_277275577.1">
    <property type="nucleotide sequence ID" value="NZ_JAROCY010000003.1"/>
</dbReference>
<keyword evidence="3" id="KW-0479">Metal-binding</keyword>
<keyword evidence="5" id="KW-0862">Zinc</keyword>
<dbReference type="EMBL" id="JAROCY010000003">
    <property type="protein sequence ID" value="MDF8332419.1"/>
    <property type="molecule type" value="Genomic_DNA"/>
</dbReference>
<dbReference type="Gene3D" id="3.40.630.10">
    <property type="entry name" value="Zn peptidases"/>
    <property type="match status" value="1"/>
</dbReference>
<accession>A0ABT6CFW3</accession>
<proteinExistence type="inferred from homology"/>
<evidence type="ECO:0000256" key="4">
    <source>
        <dbReference type="ARBA" id="ARBA00022801"/>
    </source>
</evidence>
<organism evidence="8 9">
    <name type="scientific">Novosphingobium cyanobacteriorum</name>
    <dbReference type="NCBI Taxonomy" id="3024215"/>
    <lineage>
        <taxon>Bacteria</taxon>
        <taxon>Pseudomonadati</taxon>
        <taxon>Pseudomonadota</taxon>
        <taxon>Alphaproteobacteria</taxon>
        <taxon>Sphingomonadales</taxon>
        <taxon>Sphingomonadaceae</taxon>
        <taxon>Novosphingobium</taxon>
    </lineage>
</organism>
<keyword evidence="6" id="KW-0732">Signal</keyword>
<dbReference type="Pfam" id="PF01546">
    <property type="entry name" value="Peptidase_M20"/>
    <property type="match status" value="1"/>
</dbReference>
<dbReference type="InterPro" id="IPR036264">
    <property type="entry name" value="Bact_exopeptidase_dim_dom"/>
</dbReference>
<evidence type="ECO:0000256" key="5">
    <source>
        <dbReference type="ARBA" id="ARBA00022833"/>
    </source>
</evidence>
<keyword evidence="4" id="KW-0378">Hydrolase</keyword>
<reference evidence="8 9" key="1">
    <citation type="submission" date="2023-03" db="EMBL/GenBank/DDBJ databases">
        <title>Novosphingobium cyanobacteriorum sp. nov., isolated from a eutrophic reservoir during the Microcystis bloom period.</title>
        <authorList>
            <person name="Kang M."/>
            <person name="Le V."/>
            <person name="Ko S.-R."/>
            <person name="Lee S.-A."/>
            <person name="Ahn C.-Y."/>
        </authorList>
    </citation>
    <scope>NUCLEOTIDE SEQUENCE [LARGE SCALE GENOMIC DNA]</scope>
    <source>
        <strain evidence="8 9">HBC54</strain>
    </source>
</reference>
<feature type="signal peptide" evidence="6">
    <location>
        <begin position="1"/>
        <end position="24"/>
    </location>
</feature>
<protein>
    <submittedName>
        <fullName evidence="8">M20/M25/M40 family metallo-hydrolase</fullName>
    </submittedName>
</protein>
<dbReference type="Gene3D" id="3.30.70.360">
    <property type="match status" value="1"/>
</dbReference>
<comment type="caution">
    <text evidence="8">The sequence shown here is derived from an EMBL/GenBank/DDBJ whole genome shotgun (WGS) entry which is preliminary data.</text>
</comment>
<dbReference type="SUPFAM" id="SSF53187">
    <property type="entry name" value="Zn-dependent exopeptidases"/>
    <property type="match status" value="1"/>
</dbReference>
<name>A0ABT6CFW3_9SPHN</name>
<gene>
    <name evidence="8" type="ORF">POM99_04330</name>
</gene>
<evidence type="ECO:0000256" key="1">
    <source>
        <dbReference type="ARBA" id="ARBA00006247"/>
    </source>
</evidence>
<evidence type="ECO:0000256" key="6">
    <source>
        <dbReference type="SAM" id="SignalP"/>
    </source>
</evidence>
<dbReference type="InterPro" id="IPR002933">
    <property type="entry name" value="Peptidase_M20"/>
</dbReference>
<evidence type="ECO:0000313" key="9">
    <source>
        <dbReference type="Proteomes" id="UP001222770"/>
    </source>
</evidence>
<dbReference type="Pfam" id="PF07687">
    <property type="entry name" value="M20_dimer"/>
    <property type="match status" value="1"/>
</dbReference>
<sequence length="471" mass="49915">MTRSIRFAAPFALAATLLGPSATAAPVKGASAEAEKQVLDLSIKSIAIRSVRGEGNRTIDVANLYRDALLAGGWKASDIEIVPVDDTAYFIATWPGSDPSLKPLVLSGHMDVVEAKRADWQRDPFGPVVEDGVLFGRGATDMKLSGAIALASLVELRKQGFKPRRTIVLEYSGDEETTMKTSGIVAERLKNAELVINEDGGGGMFDGATNKPVAWSWSGAEKTYADFKLEVTNPGGHSSAPRPSNAIVQLATALEKVGAYRFAPEQSALTKAFFQQAAAFAPDAATATAMRAFATNPNDAAALAVLRANPSYVGAVGTTCVPTMVNAGHALNALPQRATANINCRIFPGHKRAEIMAELEKVIGQPEVKMTDVSEGSLETGASPMRPDFVAASTKAIRAAWGKDVVVIPGQSSGASDSMYFRALGVPSYGASPVFTRDDEEFSHGLNERVRLSNIRPGLTYYLSLVPDLAK</sequence>
<dbReference type="NCBIfam" id="NF006596">
    <property type="entry name" value="PRK09133.1"/>
    <property type="match status" value="1"/>
</dbReference>
<dbReference type="SUPFAM" id="SSF55031">
    <property type="entry name" value="Bacterial exopeptidase dimerisation domain"/>
    <property type="match status" value="1"/>
</dbReference>
<dbReference type="Gene3D" id="1.10.150.900">
    <property type="match status" value="1"/>
</dbReference>
<evidence type="ECO:0000256" key="3">
    <source>
        <dbReference type="ARBA" id="ARBA00022723"/>
    </source>
</evidence>
<dbReference type="PANTHER" id="PTHR45962:SF1">
    <property type="entry name" value="N-FATTY-ACYL-AMINO ACID SYNTHASE_HYDROLASE PM20D1"/>
    <property type="match status" value="1"/>
</dbReference>
<dbReference type="PANTHER" id="PTHR45962">
    <property type="entry name" value="N-FATTY-ACYL-AMINO ACID SYNTHASE/HYDROLASE PM20D1"/>
    <property type="match status" value="1"/>
</dbReference>
<keyword evidence="2" id="KW-0645">Protease</keyword>